<dbReference type="InterPro" id="IPR002347">
    <property type="entry name" value="SDR_fam"/>
</dbReference>
<dbReference type="Pfam" id="PF00106">
    <property type="entry name" value="adh_short"/>
    <property type="match status" value="1"/>
</dbReference>
<feature type="region of interest" description="Disordered" evidence="1">
    <location>
        <begin position="1"/>
        <end position="21"/>
    </location>
</feature>
<dbReference type="OrthoDB" id="1933717at2759"/>
<proteinExistence type="predicted"/>
<reference evidence="2" key="1">
    <citation type="journal article" date="2020" name="Stud. Mycol.">
        <title>101 Dothideomycetes genomes: a test case for predicting lifestyles and emergence of pathogens.</title>
        <authorList>
            <person name="Haridas S."/>
            <person name="Albert R."/>
            <person name="Binder M."/>
            <person name="Bloem J."/>
            <person name="Labutti K."/>
            <person name="Salamov A."/>
            <person name="Andreopoulos B."/>
            <person name="Baker S."/>
            <person name="Barry K."/>
            <person name="Bills G."/>
            <person name="Bluhm B."/>
            <person name="Cannon C."/>
            <person name="Castanera R."/>
            <person name="Culley D."/>
            <person name="Daum C."/>
            <person name="Ezra D."/>
            <person name="Gonzalez J."/>
            <person name="Henrissat B."/>
            <person name="Kuo A."/>
            <person name="Liang C."/>
            <person name="Lipzen A."/>
            <person name="Lutzoni F."/>
            <person name="Magnuson J."/>
            <person name="Mondo S."/>
            <person name="Nolan M."/>
            <person name="Ohm R."/>
            <person name="Pangilinan J."/>
            <person name="Park H.-J."/>
            <person name="Ramirez L."/>
            <person name="Alfaro M."/>
            <person name="Sun H."/>
            <person name="Tritt A."/>
            <person name="Yoshinaga Y."/>
            <person name="Zwiers L.-H."/>
            <person name="Turgeon B."/>
            <person name="Goodwin S."/>
            <person name="Spatafora J."/>
            <person name="Crous P."/>
            <person name="Grigoriev I."/>
        </authorList>
    </citation>
    <scope>NUCLEOTIDE SEQUENCE</scope>
    <source>
        <strain evidence="2">CBS 690.94</strain>
    </source>
</reference>
<dbReference type="Gene3D" id="3.40.50.720">
    <property type="entry name" value="NAD(P)-binding Rossmann-like Domain"/>
    <property type="match status" value="1"/>
</dbReference>
<protein>
    <submittedName>
        <fullName evidence="2">NAD(P)-binding protein</fullName>
    </submittedName>
</protein>
<evidence type="ECO:0000256" key="1">
    <source>
        <dbReference type="SAM" id="MobiDB-lite"/>
    </source>
</evidence>
<accession>A0A9P4P889</accession>
<sequence length="293" mass="31428">MDGAHHNDTYPAIQPTNPKLGQDGKTVIITGAGSGVGRATAISFAQAGAKHVILVGRTEATLKETSEVIKNVASNTEISIFAVSVANESAVQNMAKEVGAWDVLILNAAHLSPPDTILKIPLKDFWTSYETNVKSVYIFAQSFIPLANPNATFLSVNAAGAVLPAGVGAGLTGYMSSKIAQAKLTEYIAHEHPEMFVASVHPGVIQTKLLREAEPHESKLPLDTVELSAHFMLWLSSAQDRKFLSGKMLWSNWDVDELAAKAEVFAKEGMLTMGMTGWPFAKRGLLGWTGSVR</sequence>
<dbReference type="EMBL" id="MU001513">
    <property type="protein sequence ID" value="KAF2438296.1"/>
    <property type="molecule type" value="Genomic_DNA"/>
</dbReference>
<dbReference type="CDD" id="cd05233">
    <property type="entry name" value="SDR_c"/>
    <property type="match status" value="1"/>
</dbReference>
<gene>
    <name evidence="2" type="ORF">P171DRAFT_467420</name>
</gene>
<name>A0A9P4P889_9PLEO</name>
<dbReference type="SUPFAM" id="SSF51735">
    <property type="entry name" value="NAD(P)-binding Rossmann-fold domains"/>
    <property type="match status" value="1"/>
</dbReference>
<evidence type="ECO:0000313" key="2">
    <source>
        <dbReference type="EMBL" id="KAF2438296.1"/>
    </source>
</evidence>
<evidence type="ECO:0000313" key="3">
    <source>
        <dbReference type="Proteomes" id="UP000799764"/>
    </source>
</evidence>
<keyword evidence="3" id="KW-1185">Reference proteome</keyword>
<comment type="caution">
    <text evidence="2">The sequence shown here is derived from an EMBL/GenBank/DDBJ whole genome shotgun (WGS) entry which is preliminary data.</text>
</comment>
<dbReference type="Proteomes" id="UP000799764">
    <property type="component" value="Unassembled WGS sequence"/>
</dbReference>
<dbReference type="PANTHER" id="PTHR43975:SF2">
    <property type="entry name" value="EG:BACR7A4.14 PROTEIN-RELATED"/>
    <property type="match status" value="1"/>
</dbReference>
<dbReference type="AlphaFoldDB" id="A0A9P4P889"/>
<dbReference type="PANTHER" id="PTHR43975">
    <property type="entry name" value="ZGC:101858"/>
    <property type="match status" value="1"/>
</dbReference>
<dbReference type="InterPro" id="IPR036291">
    <property type="entry name" value="NAD(P)-bd_dom_sf"/>
</dbReference>
<dbReference type="PRINTS" id="PR00081">
    <property type="entry name" value="GDHRDH"/>
</dbReference>
<organism evidence="2 3">
    <name type="scientific">Karstenula rhodostoma CBS 690.94</name>
    <dbReference type="NCBI Taxonomy" id="1392251"/>
    <lineage>
        <taxon>Eukaryota</taxon>
        <taxon>Fungi</taxon>
        <taxon>Dikarya</taxon>
        <taxon>Ascomycota</taxon>
        <taxon>Pezizomycotina</taxon>
        <taxon>Dothideomycetes</taxon>
        <taxon>Pleosporomycetidae</taxon>
        <taxon>Pleosporales</taxon>
        <taxon>Massarineae</taxon>
        <taxon>Didymosphaeriaceae</taxon>
        <taxon>Karstenula</taxon>
    </lineage>
</organism>